<dbReference type="KEGG" id="bll:BLJ_0578"/>
<dbReference type="InterPro" id="IPR025324">
    <property type="entry name" value="DUF4230"/>
</dbReference>
<evidence type="ECO:0000313" key="1">
    <source>
        <dbReference type="EMBL" id="ADH00054.1"/>
    </source>
</evidence>
<reference evidence="1 2" key="1">
    <citation type="journal article" date="2010" name="J. Bacteriol.">
        <title>Complete genome sequence of Bifidobacterium longum JDM301.</title>
        <authorList>
            <person name="Wei Y.X."/>
            <person name="Zhang Z.Y."/>
            <person name="Liu C."/>
            <person name="Zhu Y.Z."/>
            <person name="Zhu Y.Q."/>
            <person name="Zheng H."/>
            <person name="Zhao G.P."/>
            <person name="Wang S."/>
            <person name="Guo X.K."/>
        </authorList>
    </citation>
    <scope>NUCLEOTIDE SEQUENCE [LARGE SCALE GENOMIC DNA]</scope>
    <source>
        <strain evidence="1 2">JDM301</strain>
    </source>
</reference>
<evidence type="ECO:0000313" key="2">
    <source>
        <dbReference type="Proteomes" id="UP000006740"/>
    </source>
</evidence>
<sequence length="37" mass="4180">MMFYTFEARAGVDLSKAEIDVNKHNRTIDITLPAPTI</sequence>
<proteinExistence type="predicted"/>
<gene>
    <name evidence="1" type="ordered locus">BLJ_0578</name>
</gene>
<accession>D6ZT48</accession>
<dbReference type="Proteomes" id="UP000006740">
    <property type="component" value="Chromosome"/>
</dbReference>
<dbReference type="AlphaFoldDB" id="D6ZT48"/>
<dbReference type="Pfam" id="PF14014">
    <property type="entry name" value="DUF4230"/>
    <property type="match status" value="1"/>
</dbReference>
<dbReference type="HOGENOM" id="CLU_3354831_0_0_11"/>
<organism evidence="1 2">
    <name type="scientific">Bifidobacterium longum subsp. longum (strain JDM301)</name>
    <dbReference type="NCBI Taxonomy" id="759350"/>
    <lineage>
        <taxon>Bacteria</taxon>
        <taxon>Bacillati</taxon>
        <taxon>Actinomycetota</taxon>
        <taxon>Actinomycetes</taxon>
        <taxon>Bifidobacteriales</taxon>
        <taxon>Bifidobacteriaceae</taxon>
        <taxon>Bifidobacterium</taxon>
    </lineage>
</organism>
<dbReference type="EMBL" id="CP002010">
    <property type="protein sequence ID" value="ADH00054.1"/>
    <property type="molecule type" value="Genomic_DNA"/>
</dbReference>
<protein>
    <submittedName>
        <fullName evidence="1">Uncharacterized protein</fullName>
    </submittedName>
</protein>
<name>D6ZT48_BIFLJ</name>